<feature type="chain" id="PRO_5039043573" evidence="5">
    <location>
        <begin position="20"/>
        <end position="260"/>
    </location>
</feature>
<gene>
    <name evidence="7" type="ORF">NWE54_11590</name>
</gene>
<dbReference type="SUPFAM" id="SSF53850">
    <property type="entry name" value="Periplasmic binding protein-like II"/>
    <property type="match status" value="1"/>
</dbReference>
<keyword evidence="3 5" id="KW-0732">Signal</keyword>
<dbReference type="Gene3D" id="3.40.190.10">
    <property type="entry name" value="Periplasmic binding protein-like II"/>
    <property type="match status" value="2"/>
</dbReference>
<accession>A0A9E7ZQW1</accession>
<evidence type="ECO:0000256" key="2">
    <source>
        <dbReference type="ARBA" id="ARBA00010333"/>
    </source>
</evidence>
<dbReference type="PROSITE" id="PS01039">
    <property type="entry name" value="SBP_BACTERIAL_3"/>
    <property type="match status" value="1"/>
</dbReference>
<feature type="domain" description="Solute-binding protein family 3/N-terminal" evidence="6">
    <location>
        <begin position="23"/>
        <end position="257"/>
    </location>
</feature>
<dbReference type="EMBL" id="CP102774">
    <property type="protein sequence ID" value="UZF89378.1"/>
    <property type="molecule type" value="Genomic_DNA"/>
</dbReference>
<proteinExistence type="inferred from homology"/>
<evidence type="ECO:0000256" key="1">
    <source>
        <dbReference type="ARBA" id="ARBA00004196"/>
    </source>
</evidence>
<dbReference type="InterPro" id="IPR018313">
    <property type="entry name" value="SBP_3_CS"/>
</dbReference>
<dbReference type="GO" id="GO:0030313">
    <property type="term" value="C:cell envelope"/>
    <property type="evidence" value="ECO:0007669"/>
    <property type="project" value="UniProtKB-SubCell"/>
</dbReference>
<evidence type="ECO:0000313" key="7">
    <source>
        <dbReference type="EMBL" id="UZF89378.1"/>
    </source>
</evidence>
<dbReference type="Pfam" id="PF00497">
    <property type="entry name" value="SBP_bac_3"/>
    <property type="match status" value="1"/>
</dbReference>
<protein>
    <submittedName>
        <fullName evidence="7">Transporter substrate-binding domain-containing protein</fullName>
    </submittedName>
</protein>
<comment type="similarity">
    <text evidence="2 4">Belongs to the bacterial solute-binding protein 3 family.</text>
</comment>
<evidence type="ECO:0000256" key="5">
    <source>
        <dbReference type="SAM" id="SignalP"/>
    </source>
</evidence>
<evidence type="ECO:0000256" key="4">
    <source>
        <dbReference type="RuleBase" id="RU003744"/>
    </source>
</evidence>
<evidence type="ECO:0000259" key="6">
    <source>
        <dbReference type="SMART" id="SM00062"/>
    </source>
</evidence>
<dbReference type="SMART" id="SM00062">
    <property type="entry name" value="PBPb"/>
    <property type="match status" value="1"/>
</dbReference>
<dbReference type="PANTHER" id="PTHR35936:SF17">
    <property type="entry name" value="ARGININE-BINDING EXTRACELLULAR PROTEIN ARTP"/>
    <property type="match status" value="1"/>
</dbReference>
<dbReference type="AlphaFoldDB" id="A0A9E7ZQW1"/>
<comment type="subcellular location">
    <subcellularLocation>
        <location evidence="1">Cell envelope</location>
    </subcellularLocation>
</comment>
<evidence type="ECO:0000256" key="3">
    <source>
        <dbReference type="ARBA" id="ARBA00022729"/>
    </source>
</evidence>
<dbReference type="InterPro" id="IPR001638">
    <property type="entry name" value="Solute-binding_3/MltF_N"/>
</dbReference>
<feature type="signal peptide" evidence="5">
    <location>
        <begin position="1"/>
        <end position="19"/>
    </location>
</feature>
<reference evidence="7" key="1">
    <citation type="submission" date="2022-08" db="EMBL/GenBank/DDBJ databases">
        <title>Complete Genome Sequences of 2 Bosea sp. soil isolates.</title>
        <authorList>
            <person name="Alvarez Arevalo M."/>
            <person name="Sterndorff E.B."/>
            <person name="Faurdal D."/>
            <person name="Joergensen T.S."/>
            <person name="Weber T."/>
        </authorList>
    </citation>
    <scope>NUCLEOTIDE SEQUENCE</scope>
    <source>
        <strain evidence="7">NBC_00436</strain>
    </source>
</reference>
<sequence length="260" mass="28246">MLKPFLIAAGLLGAFTASAAARDIKVGSECTYPPFNYRDAKGELQGFDIDVAREIGKRLNANLVFVCQQWDGMIPALLAGKFDLIVASMSITDERKKSIDFSVPYRSSTARFVGAKTLNVQPVGADGKPAPKALAGKTVGLQRSSTYEQFMTKEFPGVKLAQYDTVDNLLLDLQSGRIDLAFAGPIKLDGDFLQKPRGEKFHFVGPEINNVALFGPGVGVALRKEDSALRDQIDAALTASFKDGSFKAINDRYWSFSVLP</sequence>
<name>A0A9E7ZQW1_9HYPH</name>
<dbReference type="PANTHER" id="PTHR35936">
    <property type="entry name" value="MEMBRANE-BOUND LYTIC MUREIN TRANSGLYCOSYLASE F"/>
    <property type="match status" value="1"/>
</dbReference>
<organism evidence="7">
    <name type="scientific">Bosea sp. NBC_00436</name>
    <dbReference type="NCBI Taxonomy" id="2969620"/>
    <lineage>
        <taxon>Bacteria</taxon>
        <taxon>Pseudomonadati</taxon>
        <taxon>Pseudomonadota</taxon>
        <taxon>Alphaproteobacteria</taxon>
        <taxon>Hyphomicrobiales</taxon>
        <taxon>Boseaceae</taxon>
        <taxon>Bosea</taxon>
    </lineage>
</organism>